<feature type="compositionally biased region" description="Basic and acidic residues" evidence="1">
    <location>
        <begin position="1"/>
        <end position="10"/>
    </location>
</feature>
<comment type="caution">
    <text evidence="2">The sequence shown here is derived from an EMBL/GenBank/DDBJ whole genome shotgun (WGS) entry which is preliminary data.</text>
</comment>
<feature type="region of interest" description="Disordered" evidence="1">
    <location>
        <begin position="1"/>
        <end position="21"/>
    </location>
</feature>
<organism evidence="2 3">
    <name type="scientific">Austropuccinia psidii MF-1</name>
    <dbReference type="NCBI Taxonomy" id="1389203"/>
    <lineage>
        <taxon>Eukaryota</taxon>
        <taxon>Fungi</taxon>
        <taxon>Dikarya</taxon>
        <taxon>Basidiomycota</taxon>
        <taxon>Pucciniomycotina</taxon>
        <taxon>Pucciniomycetes</taxon>
        <taxon>Pucciniales</taxon>
        <taxon>Sphaerophragmiaceae</taxon>
        <taxon>Austropuccinia</taxon>
    </lineage>
</organism>
<dbReference type="Proteomes" id="UP000765509">
    <property type="component" value="Unassembled WGS sequence"/>
</dbReference>
<evidence type="ECO:0000313" key="2">
    <source>
        <dbReference type="EMBL" id="MBW0567240.1"/>
    </source>
</evidence>
<accession>A0A9Q3JPK8</accession>
<gene>
    <name evidence="2" type="ORF">O181_106955</name>
</gene>
<keyword evidence="3" id="KW-1185">Reference proteome</keyword>
<dbReference type="EMBL" id="AVOT02080470">
    <property type="protein sequence ID" value="MBW0567240.1"/>
    <property type="molecule type" value="Genomic_DNA"/>
</dbReference>
<protein>
    <submittedName>
        <fullName evidence="2">Uncharacterized protein</fullName>
    </submittedName>
</protein>
<dbReference type="AlphaFoldDB" id="A0A9Q3JPK8"/>
<sequence>MMQPHLRDLGFPRNKPTQRLSVFGKGNRDLRHKEVQVDKFEKIRKNEPSSTFKTASKSDPTGEACIDSEQFIMTNQLLKNLFQWSMAYSILNLES</sequence>
<name>A0A9Q3JPK8_9BASI</name>
<reference evidence="2" key="1">
    <citation type="submission" date="2021-03" db="EMBL/GenBank/DDBJ databases">
        <title>Draft genome sequence of rust myrtle Austropuccinia psidii MF-1, a brazilian biotype.</title>
        <authorList>
            <person name="Quecine M.C."/>
            <person name="Pachon D.M.R."/>
            <person name="Bonatelli M.L."/>
            <person name="Correr F.H."/>
            <person name="Franceschini L.M."/>
            <person name="Leite T.F."/>
            <person name="Margarido G.R.A."/>
            <person name="Almeida C.A."/>
            <person name="Ferrarezi J.A."/>
            <person name="Labate C.A."/>
        </authorList>
    </citation>
    <scope>NUCLEOTIDE SEQUENCE</scope>
    <source>
        <strain evidence="2">MF-1</strain>
    </source>
</reference>
<evidence type="ECO:0000313" key="3">
    <source>
        <dbReference type="Proteomes" id="UP000765509"/>
    </source>
</evidence>
<proteinExistence type="predicted"/>
<evidence type="ECO:0000256" key="1">
    <source>
        <dbReference type="SAM" id="MobiDB-lite"/>
    </source>
</evidence>